<dbReference type="GO" id="GO:0006487">
    <property type="term" value="P:protein N-linked glycosylation"/>
    <property type="evidence" value="ECO:0007669"/>
    <property type="project" value="TreeGrafter"/>
</dbReference>
<gene>
    <name evidence="16" type="ORF">SNE40_000194</name>
</gene>
<comment type="caution">
    <text evidence="16">The sequence shown here is derived from an EMBL/GenBank/DDBJ whole genome shotgun (WGS) entry which is preliminary data.</text>
</comment>
<keyword evidence="17" id="KW-1185">Reference proteome</keyword>
<reference evidence="16 17" key="1">
    <citation type="submission" date="2024-01" db="EMBL/GenBank/DDBJ databases">
        <title>The genome of the rayed Mediterranean limpet Patella caerulea (Linnaeus, 1758).</title>
        <authorList>
            <person name="Anh-Thu Weber A."/>
            <person name="Halstead-Nussloch G."/>
        </authorList>
    </citation>
    <scope>NUCLEOTIDE SEQUENCE [LARGE SCALE GENOMIC DNA]</scope>
    <source>
        <strain evidence="16">AATW-2023a</strain>
        <tissue evidence="16">Whole specimen</tissue>
    </source>
</reference>
<dbReference type="GO" id="GO:0046872">
    <property type="term" value="F:metal ion binding"/>
    <property type="evidence" value="ECO:0007669"/>
    <property type="project" value="UniProtKB-KW"/>
</dbReference>
<dbReference type="EMBL" id="JAZGQO010000001">
    <property type="protein sequence ID" value="KAK6194584.1"/>
    <property type="molecule type" value="Genomic_DNA"/>
</dbReference>
<evidence type="ECO:0000256" key="1">
    <source>
        <dbReference type="ARBA" id="ARBA00001936"/>
    </source>
</evidence>
<dbReference type="PANTHER" id="PTHR12871:SF0">
    <property type="entry name" value="ALPHA-1,6-MANNOSYL-GLYCOPROTEIN 2-BETA-N-ACETYLGLUCOSAMINYLTRANSFERASE"/>
    <property type="match status" value="1"/>
</dbReference>
<proteinExistence type="predicted"/>
<name>A0AAN8KBS0_PATCE</name>
<protein>
    <submittedName>
        <fullName evidence="16">Uncharacterized protein</fullName>
    </submittedName>
</protein>
<evidence type="ECO:0000256" key="10">
    <source>
        <dbReference type="ARBA" id="ARBA00023034"/>
    </source>
</evidence>
<dbReference type="InterPro" id="IPR007754">
    <property type="entry name" value="GlcNAc_II"/>
</dbReference>
<evidence type="ECO:0000256" key="6">
    <source>
        <dbReference type="ARBA" id="ARBA00022692"/>
    </source>
</evidence>
<dbReference type="Proteomes" id="UP001347796">
    <property type="component" value="Unassembled WGS sequence"/>
</dbReference>
<keyword evidence="11" id="KW-0472">Membrane</keyword>
<dbReference type="GO" id="GO:0008455">
    <property type="term" value="F:alpha-1,6-mannosylglycoprotein 2-beta-N-acetylglucosaminyltransferase activity"/>
    <property type="evidence" value="ECO:0007669"/>
    <property type="project" value="InterPro"/>
</dbReference>
<sequence>MVRFLKRRFLVLMSTISVIFTFRYFHNQIEINGDNDLIQHDTVNIPKRSSRKYDIKQDHELIKHVMARIPHRNPERSSRKYDVNDAYDLQKLFDDFNTDQYIRNSNYNLDLSDSGVVILVQVHDREKELKMLVDSLKNVQDIEKSLVVFSHDIFLPTINNIIDSIDFCSVMQIYFPYAQQIMKITFQQIQRVTVHAT</sequence>
<evidence type="ECO:0000256" key="4">
    <source>
        <dbReference type="ARBA" id="ARBA00022676"/>
    </source>
</evidence>
<evidence type="ECO:0000256" key="2">
    <source>
        <dbReference type="ARBA" id="ARBA00004323"/>
    </source>
</evidence>
<evidence type="ECO:0000256" key="7">
    <source>
        <dbReference type="ARBA" id="ARBA00022723"/>
    </source>
</evidence>
<dbReference type="AlphaFoldDB" id="A0AAN8KBS0"/>
<dbReference type="GO" id="GO:0009312">
    <property type="term" value="P:oligosaccharide biosynthetic process"/>
    <property type="evidence" value="ECO:0007669"/>
    <property type="project" value="InterPro"/>
</dbReference>
<comment type="cofactor">
    <cofactor evidence="1">
        <name>Mn(2+)</name>
        <dbReference type="ChEBI" id="CHEBI:29035"/>
    </cofactor>
</comment>
<evidence type="ECO:0000256" key="15">
    <source>
        <dbReference type="PIRSR" id="PIRSR607754-1"/>
    </source>
</evidence>
<evidence type="ECO:0000256" key="13">
    <source>
        <dbReference type="ARBA" id="ARBA00023180"/>
    </source>
</evidence>
<keyword evidence="8" id="KW-0735">Signal-anchor</keyword>
<dbReference type="Pfam" id="PF05060">
    <property type="entry name" value="MGAT2"/>
    <property type="match status" value="1"/>
</dbReference>
<comment type="subcellular location">
    <subcellularLocation>
        <location evidence="2">Golgi apparatus membrane</location>
        <topology evidence="2">Single-pass type II membrane protein</topology>
    </subcellularLocation>
</comment>
<evidence type="ECO:0000313" key="16">
    <source>
        <dbReference type="EMBL" id="KAK6194584.1"/>
    </source>
</evidence>
<evidence type="ECO:0000256" key="11">
    <source>
        <dbReference type="ARBA" id="ARBA00023136"/>
    </source>
</evidence>
<keyword evidence="4" id="KW-0328">Glycosyltransferase</keyword>
<keyword evidence="13" id="KW-0325">Glycoprotein</keyword>
<evidence type="ECO:0000256" key="14">
    <source>
        <dbReference type="ARBA" id="ARBA00023211"/>
    </source>
</evidence>
<dbReference type="GO" id="GO:0000139">
    <property type="term" value="C:Golgi membrane"/>
    <property type="evidence" value="ECO:0007669"/>
    <property type="project" value="UniProtKB-SubCell"/>
</dbReference>
<keyword evidence="6" id="KW-0812">Transmembrane</keyword>
<keyword evidence="14" id="KW-0464">Manganese</keyword>
<keyword evidence="12" id="KW-1015">Disulfide bond</keyword>
<evidence type="ECO:0000256" key="9">
    <source>
        <dbReference type="ARBA" id="ARBA00022989"/>
    </source>
</evidence>
<dbReference type="PANTHER" id="PTHR12871">
    <property type="entry name" value="BETA-1,2-N-ACETYLGLUCOSAMINYLTRANSFERASE II"/>
    <property type="match status" value="1"/>
</dbReference>
<comment type="pathway">
    <text evidence="3">Protein modification; protein glycosylation.</text>
</comment>
<feature type="binding site" evidence="15">
    <location>
        <begin position="121"/>
        <end position="125"/>
    </location>
    <ligand>
        <name>substrate</name>
    </ligand>
</feature>
<feature type="binding site" evidence="15">
    <location>
        <position position="152"/>
    </location>
    <ligand>
        <name>substrate</name>
    </ligand>
</feature>
<organism evidence="16 17">
    <name type="scientific">Patella caerulea</name>
    <name type="common">Rayed Mediterranean limpet</name>
    <dbReference type="NCBI Taxonomy" id="87958"/>
    <lineage>
        <taxon>Eukaryota</taxon>
        <taxon>Metazoa</taxon>
        <taxon>Spiralia</taxon>
        <taxon>Lophotrochozoa</taxon>
        <taxon>Mollusca</taxon>
        <taxon>Gastropoda</taxon>
        <taxon>Patellogastropoda</taxon>
        <taxon>Patelloidea</taxon>
        <taxon>Patellidae</taxon>
        <taxon>Patella</taxon>
    </lineage>
</organism>
<keyword evidence="9" id="KW-1133">Transmembrane helix</keyword>
<accession>A0AAN8KBS0</accession>
<evidence type="ECO:0000313" key="17">
    <source>
        <dbReference type="Proteomes" id="UP001347796"/>
    </source>
</evidence>
<keyword evidence="5" id="KW-0808">Transferase</keyword>
<keyword evidence="10" id="KW-0333">Golgi apparatus</keyword>
<evidence type="ECO:0000256" key="5">
    <source>
        <dbReference type="ARBA" id="ARBA00022679"/>
    </source>
</evidence>
<keyword evidence="7" id="KW-0479">Metal-binding</keyword>
<dbReference type="GO" id="GO:0005795">
    <property type="term" value="C:Golgi stack"/>
    <property type="evidence" value="ECO:0007669"/>
    <property type="project" value="InterPro"/>
</dbReference>
<evidence type="ECO:0000256" key="12">
    <source>
        <dbReference type="ARBA" id="ARBA00023157"/>
    </source>
</evidence>
<evidence type="ECO:0000256" key="8">
    <source>
        <dbReference type="ARBA" id="ARBA00022968"/>
    </source>
</evidence>
<evidence type="ECO:0000256" key="3">
    <source>
        <dbReference type="ARBA" id="ARBA00004922"/>
    </source>
</evidence>